<evidence type="ECO:0000313" key="2">
    <source>
        <dbReference type="Proteomes" id="UP000499080"/>
    </source>
</evidence>
<protein>
    <submittedName>
        <fullName evidence="1">Uncharacterized protein</fullName>
    </submittedName>
</protein>
<accession>A0A4Y2B7H5</accession>
<evidence type="ECO:0000313" key="1">
    <source>
        <dbReference type="EMBL" id="GBL87737.1"/>
    </source>
</evidence>
<reference evidence="1 2" key="1">
    <citation type="journal article" date="2019" name="Sci. Rep.">
        <title>Orb-weaving spider Araneus ventricosus genome elucidates the spidroin gene catalogue.</title>
        <authorList>
            <person name="Kono N."/>
            <person name="Nakamura H."/>
            <person name="Ohtoshi R."/>
            <person name="Moran D.A.P."/>
            <person name="Shinohara A."/>
            <person name="Yoshida Y."/>
            <person name="Fujiwara M."/>
            <person name="Mori M."/>
            <person name="Tomita M."/>
            <person name="Arakawa K."/>
        </authorList>
    </citation>
    <scope>NUCLEOTIDE SEQUENCE [LARGE SCALE GENOMIC DNA]</scope>
</reference>
<organism evidence="1 2">
    <name type="scientific">Araneus ventricosus</name>
    <name type="common">Orbweaver spider</name>
    <name type="synonym">Epeira ventricosa</name>
    <dbReference type="NCBI Taxonomy" id="182803"/>
    <lineage>
        <taxon>Eukaryota</taxon>
        <taxon>Metazoa</taxon>
        <taxon>Ecdysozoa</taxon>
        <taxon>Arthropoda</taxon>
        <taxon>Chelicerata</taxon>
        <taxon>Arachnida</taxon>
        <taxon>Araneae</taxon>
        <taxon>Araneomorphae</taxon>
        <taxon>Entelegynae</taxon>
        <taxon>Araneoidea</taxon>
        <taxon>Araneidae</taxon>
        <taxon>Araneus</taxon>
    </lineage>
</organism>
<dbReference type="EMBL" id="BGPR01000055">
    <property type="protein sequence ID" value="GBL87737.1"/>
    <property type="molecule type" value="Genomic_DNA"/>
</dbReference>
<proteinExistence type="predicted"/>
<dbReference type="AlphaFoldDB" id="A0A4Y2B7H5"/>
<gene>
    <name evidence="1" type="ORF">AVEN_81348_1</name>
</gene>
<sequence length="123" mass="13984">MAKYTGPIPVKKCKFFNGTLQRWGKDSGYLVWCRRTFTEEGLIIKGKDTVVSPWQSSRKKRIEGNLIHVISLGRSRLSRGRLLVPWLIMEIWAGVPRVVVAAHCGSLQLYAVPFNKGDGWYCC</sequence>
<name>A0A4Y2B7H5_ARAVE</name>
<comment type="caution">
    <text evidence="1">The sequence shown here is derived from an EMBL/GenBank/DDBJ whole genome shotgun (WGS) entry which is preliminary data.</text>
</comment>
<keyword evidence="2" id="KW-1185">Reference proteome</keyword>
<dbReference type="Proteomes" id="UP000499080">
    <property type="component" value="Unassembled WGS sequence"/>
</dbReference>